<dbReference type="PANTHER" id="PTHR10120">
    <property type="entry name" value="CAAX PRENYL PROTEASE 1"/>
    <property type="match status" value="1"/>
</dbReference>
<evidence type="ECO:0000256" key="1">
    <source>
        <dbReference type="ARBA" id="ARBA00004477"/>
    </source>
</evidence>
<dbReference type="GO" id="GO:0071586">
    <property type="term" value="P:CAAX-box protein processing"/>
    <property type="evidence" value="ECO:0007669"/>
    <property type="project" value="InterPro"/>
</dbReference>
<dbReference type="InterPro" id="IPR017441">
    <property type="entry name" value="Protein_kinase_ATP_BS"/>
</dbReference>
<keyword evidence="15 22" id="KW-0472">Membrane</keyword>
<evidence type="ECO:0000256" key="19">
    <source>
        <dbReference type="PIRSR" id="PIRSR627057-2"/>
    </source>
</evidence>
<evidence type="ECO:0000256" key="5">
    <source>
        <dbReference type="ARBA" id="ARBA00022692"/>
    </source>
</evidence>
<dbReference type="GO" id="GO:0046872">
    <property type="term" value="F:metal ion binding"/>
    <property type="evidence" value="ECO:0007669"/>
    <property type="project" value="UniProtKB-KW"/>
</dbReference>
<feature type="binding site" evidence="19">
    <location>
        <position position="301"/>
    </location>
    <ligand>
        <name>Zn(2+)</name>
        <dbReference type="ChEBI" id="CHEBI:29105"/>
        <note>catalytic</note>
    </ligand>
</feature>
<dbReference type="CDD" id="cd07343">
    <property type="entry name" value="M48A_Zmpste24p_like"/>
    <property type="match status" value="1"/>
</dbReference>
<feature type="transmembrane region" description="Helical" evidence="22">
    <location>
        <begin position="27"/>
        <end position="45"/>
    </location>
</feature>
<evidence type="ECO:0000256" key="21">
    <source>
        <dbReference type="RuleBase" id="RU361165"/>
    </source>
</evidence>
<dbReference type="PROSITE" id="PS00108">
    <property type="entry name" value="PROTEIN_KINASE_ST"/>
    <property type="match status" value="1"/>
</dbReference>
<keyword evidence="6 19" id="KW-0479">Metal-binding</keyword>
<evidence type="ECO:0000256" key="22">
    <source>
        <dbReference type="SAM" id="Phobius"/>
    </source>
</evidence>
<keyword evidence="21" id="KW-0460">Magnesium</keyword>
<dbReference type="EC" id="2.7.11.24" evidence="21"/>
<dbReference type="Pfam" id="PF16491">
    <property type="entry name" value="Peptidase_M48_N"/>
    <property type="match status" value="1"/>
</dbReference>
<comment type="catalytic activity">
    <reaction evidence="16">
        <text>Hydrolyzes the peptide bond -P2-(S-farnesyl or geranylgeranyl)C-P1'-P2'-P3'-COOH where P1' and P2' are amino acids with aliphatic side chains and P3' is any C-terminal residue.</text>
        <dbReference type="EC" id="3.4.24.84"/>
    </reaction>
</comment>
<keyword evidence="5 22" id="KW-0812">Transmembrane</keyword>
<dbReference type="InterPro" id="IPR011009">
    <property type="entry name" value="Kinase-like_dom_sf"/>
</dbReference>
<dbReference type="PROSITE" id="PS00107">
    <property type="entry name" value="PROTEIN_KINASE_ATP"/>
    <property type="match status" value="1"/>
</dbReference>
<evidence type="ECO:0000256" key="18">
    <source>
        <dbReference type="PIRSR" id="PIRSR627057-1"/>
    </source>
</evidence>
<dbReference type="Proteomes" id="UP000518752">
    <property type="component" value="Unassembled WGS sequence"/>
</dbReference>
<feature type="binding site" evidence="19">
    <location>
        <position position="305"/>
    </location>
    <ligand>
        <name>Zn(2+)</name>
        <dbReference type="ChEBI" id="CHEBI:29105"/>
        <note>catalytic</note>
    </ligand>
</feature>
<dbReference type="OrthoDB" id="360839at2759"/>
<keyword evidence="8 21" id="KW-0418">Kinase</keyword>
<feature type="domain" description="Protein kinase" evidence="23">
    <location>
        <begin position="410"/>
        <end position="701"/>
    </location>
</feature>
<evidence type="ECO:0000256" key="8">
    <source>
        <dbReference type="ARBA" id="ARBA00022777"/>
    </source>
</evidence>
<dbReference type="Gene3D" id="3.30.200.20">
    <property type="entry name" value="Phosphorylase Kinase, domain 1"/>
    <property type="match status" value="1"/>
</dbReference>
<evidence type="ECO:0000256" key="11">
    <source>
        <dbReference type="ARBA" id="ARBA00022833"/>
    </source>
</evidence>
<keyword evidence="9" id="KW-0378">Hydrolase</keyword>
<dbReference type="Pfam" id="PF01435">
    <property type="entry name" value="Peptidase_M48"/>
    <property type="match status" value="1"/>
</dbReference>
<evidence type="ECO:0000256" key="7">
    <source>
        <dbReference type="ARBA" id="ARBA00022741"/>
    </source>
</evidence>
<keyword evidence="11 19" id="KW-0862">Zinc</keyword>
<dbReference type="Pfam" id="PF24840">
    <property type="entry name" value="NTF2_SigF"/>
    <property type="match status" value="1"/>
</dbReference>
<feature type="binding site" evidence="19">
    <location>
        <position position="384"/>
    </location>
    <ligand>
        <name>Zn(2+)</name>
        <dbReference type="ChEBI" id="CHEBI:29105"/>
        <note>catalytic</note>
    </ligand>
</feature>
<feature type="transmembrane region" description="Helical" evidence="22">
    <location>
        <begin position="199"/>
        <end position="218"/>
    </location>
</feature>
<dbReference type="PROSITE" id="PS01351">
    <property type="entry name" value="MAPK"/>
    <property type="match status" value="1"/>
</dbReference>
<evidence type="ECO:0000313" key="24">
    <source>
        <dbReference type="EMBL" id="KAF5364734.1"/>
    </source>
</evidence>
<evidence type="ECO:0000256" key="13">
    <source>
        <dbReference type="ARBA" id="ARBA00022989"/>
    </source>
</evidence>
<evidence type="ECO:0000256" key="14">
    <source>
        <dbReference type="ARBA" id="ARBA00023049"/>
    </source>
</evidence>
<dbReference type="InterPro" id="IPR001915">
    <property type="entry name" value="Peptidase_M48"/>
</dbReference>
<keyword evidence="12 20" id="KW-0067">ATP-binding</keyword>
<keyword evidence="13 22" id="KW-1133">Transmembrane helix</keyword>
<dbReference type="FunFam" id="1.10.510.10:FF:000040">
    <property type="entry name" value="Mitogen-activated protein kinase"/>
    <property type="match status" value="1"/>
</dbReference>
<evidence type="ECO:0000256" key="15">
    <source>
        <dbReference type="ARBA" id="ARBA00023136"/>
    </source>
</evidence>
<dbReference type="GO" id="GO:0005789">
    <property type="term" value="C:endoplasmic reticulum membrane"/>
    <property type="evidence" value="ECO:0007669"/>
    <property type="project" value="UniProtKB-SubCell"/>
</dbReference>
<keyword evidence="2 21" id="KW-0723">Serine/threonine-protein kinase</keyword>
<dbReference type="AlphaFoldDB" id="A0A8H5LPJ3"/>
<feature type="transmembrane region" description="Helical" evidence="22">
    <location>
        <begin position="355"/>
        <end position="379"/>
    </location>
</feature>
<comment type="catalytic activity">
    <reaction evidence="21">
        <text>L-threonyl-[protein] + ATP = O-phospho-L-threonyl-[protein] + ADP + H(+)</text>
        <dbReference type="Rhea" id="RHEA:46608"/>
        <dbReference type="Rhea" id="RHEA-COMP:11060"/>
        <dbReference type="Rhea" id="RHEA-COMP:11605"/>
        <dbReference type="ChEBI" id="CHEBI:15378"/>
        <dbReference type="ChEBI" id="CHEBI:30013"/>
        <dbReference type="ChEBI" id="CHEBI:30616"/>
        <dbReference type="ChEBI" id="CHEBI:61977"/>
        <dbReference type="ChEBI" id="CHEBI:456216"/>
        <dbReference type="EC" id="2.7.11.24"/>
    </reaction>
</comment>
<feature type="active site" evidence="18">
    <location>
        <position position="302"/>
    </location>
</feature>
<keyword evidence="25" id="KW-1185">Reference proteome</keyword>
<evidence type="ECO:0000256" key="12">
    <source>
        <dbReference type="ARBA" id="ARBA00022840"/>
    </source>
</evidence>
<evidence type="ECO:0000256" key="2">
    <source>
        <dbReference type="ARBA" id="ARBA00022527"/>
    </source>
</evidence>
<protein>
    <recommendedName>
        <fullName evidence="21">Mitogen-activated protein kinase</fullName>
        <ecNumber evidence="21">2.7.11.24</ecNumber>
    </recommendedName>
</protein>
<evidence type="ECO:0000256" key="6">
    <source>
        <dbReference type="ARBA" id="ARBA00022723"/>
    </source>
</evidence>
<dbReference type="InterPro" id="IPR032456">
    <property type="entry name" value="Peptidase_M48_N"/>
</dbReference>
<dbReference type="Gene3D" id="1.10.510.10">
    <property type="entry name" value="Transferase(Phosphotransferase) domain 1"/>
    <property type="match status" value="1"/>
</dbReference>
<evidence type="ECO:0000256" key="9">
    <source>
        <dbReference type="ARBA" id="ARBA00022801"/>
    </source>
</evidence>
<comment type="similarity">
    <text evidence="21">Belongs to the protein kinase superfamily. Ser/Thr protein kinase family. MAP kinase subfamily.</text>
</comment>
<dbReference type="FunFam" id="3.30.2010.10:FF:000002">
    <property type="entry name" value="CAAX prenyl protease"/>
    <property type="match status" value="1"/>
</dbReference>
<dbReference type="GO" id="GO:0004707">
    <property type="term" value="F:MAP kinase activity"/>
    <property type="evidence" value="ECO:0007669"/>
    <property type="project" value="UniProtKB-EC"/>
</dbReference>
<evidence type="ECO:0000313" key="25">
    <source>
        <dbReference type="Proteomes" id="UP000518752"/>
    </source>
</evidence>
<evidence type="ECO:0000256" key="4">
    <source>
        <dbReference type="ARBA" id="ARBA00022679"/>
    </source>
</evidence>
<name>A0A8H5LPJ3_9AGAR</name>
<evidence type="ECO:0000256" key="16">
    <source>
        <dbReference type="ARBA" id="ARBA00044456"/>
    </source>
</evidence>
<keyword evidence="4 21" id="KW-0808">Transferase</keyword>
<evidence type="ECO:0000256" key="20">
    <source>
        <dbReference type="PROSITE-ProRule" id="PRU10141"/>
    </source>
</evidence>
<dbReference type="InterPro" id="IPR003527">
    <property type="entry name" value="MAP_kinase_CS"/>
</dbReference>
<evidence type="ECO:0000256" key="3">
    <source>
        <dbReference type="ARBA" id="ARBA00022670"/>
    </source>
</evidence>
<keyword evidence="3" id="KW-0645">Protease</keyword>
<organism evidence="24 25">
    <name type="scientific">Collybiopsis confluens</name>
    <dbReference type="NCBI Taxonomy" id="2823264"/>
    <lineage>
        <taxon>Eukaryota</taxon>
        <taxon>Fungi</taxon>
        <taxon>Dikarya</taxon>
        <taxon>Basidiomycota</taxon>
        <taxon>Agaricomycotina</taxon>
        <taxon>Agaricomycetes</taxon>
        <taxon>Agaricomycetidae</taxon>
        <taxon>Agaricales</taxon>
        <taxon>Marasmiineae</taxon>
        <taxon>Omphalotaceae</taxon>
        <taxon>Collybiopsis</taxon>
    </lineage>
</organism>
<comment type="activity regulation">
    <text evidence="21">Activated by threonine and tyrosine phosphorylation.</text>
</comment>
<evidence type="ECO:0000256" key="17">
    <source>
        <dbReference type="ARBA" id="ARBA00060927"/>
    </source>
</evidence>
<comment type="subcellular location">
    <subcellularLocation>
        <location evidence="1">Endoplasmic reticulum membrane</location>
        <topology evidence="1">Multi-pass membrane protein</topology>
    </subcellularLocation>
</comment>
<comment type="similarity">
    <text evidence="17">Belongs to the peptidase M48A family.</text>
</comment>
<dbReference type="SUPFAM" id="SSF56112">
    <property type="entry name" value="Protein kinase-like (PK-like)"/>
    <property type="match status" value="1"/>
</dbReference>
<evidence type="ECO:0000259" key="23">
    <source>
        <dbReference type="PROSITE" id="PS50011"/>
    </source>
</evidence>
<comment type="caution">
    <text evidence="24">The sequence shown here is derived from an EMBL/GenBank/DDBJ whole genome shotgun (WGS) entry which is preliminary data.</text>
</comment>
<sequence>MDFLDFGLATVQQKLQFVSVQPIDWKFYVQLFSWIVTIFECYLLLRQYPLYSKTSPPEALKQHITQEEFDKSQKYGKDKAKFALFSKIYGQCVDSILLQYYAWYWQVSGTIIGKFGYGVEYEILQSIVFSFTMYLISSLPTQPLSVYSTFVLEEKHGFNKTTPGLFVTDLLKGWLVGFGLGAPFLAVFLYIFKWAGDRFVPWLMGFMISFQFLMVLLYPTVIQPLFNKLTPLSDGELRKRVESLAGRLKFPLKHLYEIDGSKRSSHSNAYFFGLPWSKHIVIFDTLMQQSKPEEVEAVLAHELGHWYYLHPTKMMAISQIHIFAILALFPAFLHAPPLLRSFNFPKAIAARPPTIVAFLLFQMILTPLEAFISIGMNAVSRHFEWEADRFACELQDKLKEESMNDMGEDYQLLYPLGEGAYGQVVAALHKPTRKRVAIKKVLPFEHPIFCLRTLREVKLLKYFSESCANGNIISILDMVKPESMDSFKELYLVQELMQTDLHKVIRTQQLSDDHAQYFIYQTLRALKTIHSAKLVHRDLKPANLLVNANCDLKICDFGLARSVNPSACASPNSGEKMMTEYRSPENMLSMNSYTQAVDMWAVGCILAELLCGRPLFPGRDYRHQIELVFHVIGTPTLDEFHAIASRRSREFLRSLPLRKQQNFKSLFPLASDNAIDFLQKTLTFDPKKRMTAEEGLEHPYVVAYHDAQDEPFAPPIDPEYFSFDDIKDHLSKQQLKELLYEEVIVFEPSINDAALNGFILETESLGIEMQEPEREITSVVLQLTAAQSPDAQKAAFEKYVTLDVGFKHPLCYVSPRRNSRETLLGIYQANLETTVVDVEAPRIAME</sequence>
<dbReference type="GO" id="GO:0004222">
    <property type="term" value="F:metalloendopeptidase activity"/>
    <property type="evidence" value="ECO:0007669"/>
    <property type="project" value="InterPro"/>
</dbReference>
<dbReference type="Pfam" id="PF00069">
    <property type="entry name" value="Pkinase"/>
    <property type="match status" value="1"/>
</dbReference>
<dbReference type="GO" id="GO:0005524">
    <property type="term" value="F:ATP binding"/>
    <property type="evidence" value="ECO:0007669"/>
    <property type="project" value="UniProtKB-UniRule"/>
</dbReference>
<keyword evidence="10" id="KW-0256">Endoplasmic reticulum</keyword>
<feature type="transmembrane region" description="Helical" evidence="22">
    <location>
        <begin position="174"/>
        <end position="193"/>
    </location>
</feature>
<dbReference type="SMART" id="SM00220">
    <property type="entry name" value="S_TKc"/>
    <property type="match status" value="1"/>
</dbReference>
<keyword evidence="7 20" id="KW-0547">Nucleotide-binding</keyword>
<gene>
    <name evidence="24" type="ORF">D9757_012487</name>
</gene>
<keyword evidence="14" id="KW-0482">Metalloprotease</keyword>
<dbReference type="InterPro" id="IPR000719">
    <property type="entry name" value="Prot_kinase_dom"/>
</dbReference>
<feature type="active site" description="Proton donor" evidence="18">
    <location>
        <position position="388"/>
    </location>
</feature>
<comment type="cofactor">
    <cofactor evidence="21">
        <name>Mg(2+)</name>
        <dbReference type="ChEBI" id="CHEBI:18420"/>
    </cofactor>
</comment>
<dbReference type="PROSITE" id="PS50011">
    <property type="entry name" value="PROTEIN_KINASE_DOM"/>
    <property type="match status" value="1"/>
</dbReference>
<evidence type="ECO:0000256" key="10">
    <source>
        <dbReference type="ARBA" id="ARBA00022824"/>
    </source>
</evidence>
<dbReference type="InterPro" id="IPR027057">
    <property type="entry name" value="CAXX_Prtase_1"/>
</dbReference>
<dbReference type="InterPro" id="IPR008271">
    <property type="entry name" value="Ser/Thr_kinase_AS"/>
</dbReference>
<feature type="binding site" evidence="20">
    <location>
        <position position="440"/>
    </location>
    <ligand>
        <name>ATP</name>
        <dbReference type="ChEBI" id="CHEBI:30616"/>
    </ligand>
</feature>
<dbReference type="InterPro" id="IPR057514">
    <property type="entry name" value="NTF2_SigF"/>
</dbReference>
<proteinExistence type="inferred from homology"/>
<comment type="cofactor">
    <cofactor evidence="19">
        <name>Zn(2+)</name>
        <dbReference type="ChEBI" id="CHEBI:29105"/>
    </cofactor>
    <text evidence="19">Binds 1 zinc ion per subunit.</text>
</comment>
<dbReference type="Gene3D" id="3.30.2010.10">
    <property type="entry name" value="Metalloproteases ('zincins'), catalytic domain"/>
    <property type="match status" value="1"/>
</dbReference>
<dbReference type="EMBL" id="JAACJN010000182">
    <property type="protein sequence ID" value="KAF5364734.1"/>
    <property type="molecule type" value="Genomic_DNA"/>
</dbReference>
<reference evidence="24 25" key="1">
    <citation type="journal article" date="2020" name="ISME J.">
        <title>Uncovering the hidden diversity of litter-decomposition mechanisms in mushroom-forming fungi.</title>
        <authorList>
            <person name="Floudas D."/>
            <person name="Bentzer J."/>
            <person name="Ahren D."/>
            <person name="Johansson T."/>
            <person name="Persson P."/>
            <person name="Tunlid A."/>
        </authorList>
    </citation>
    <scope>NUCLEOTIDE SEQUENCE [LARGE SCALE GENOMIC DNA]</scope>
    <source>
        <strain evidence="24 25">CBS 406.79</strain>
    </source>
</reference>
<feature type="transmembrane region" description="Helical" evidence="22">
    <location>
        <begin position="316"/>
        <end position="335"/>
    </location>
</feature>
<accession>A0A8H5LPJ3</accession>